<protein>
    <submittedName>
        <fullName evidence="1">Uncharacterized protein</fullName>
    </submittedName>
</protein>
<dbReference type="EMBL" id="JAAIUW010000012">
    <property type="protein sequence ID" value="KAF7807308.1"/>
    <property type="molecule type" value="Genomic_DNA"/>
</dbReference>
<dbReference type="AlphaFoldDB" id="A0A834SMQ3"/>
<evidence type="ECO:0000313" key="2">
    <source>
        <dbReference type="Proteomes" id="UP000634136"/>
    </source>
</evidence>
<accession>A0A834SMQ3</accession>
<gene>
    <name evidence="1" type="ORF">G2W53_039469</name>
</gene>
<proteinExistence type="predicted"/>
<sequence>METLNIICFFQNKTYDTLIKSLGRLKHFNRMLICDQRVNLHEKWRYNFTHLWNTEEHVFILVHPRLPAMFKDEGALLACTIPVFRYIWNHGNVFGRHLGKCLAHHVIWDANFI</sequence>
<name>A0A834SMQ3_9FABA</name>
<evidence type="ECO:0000313" key="1">
    <source>
        <dbReference type="EMBL" id="KAF7807308.1"/>
    </source>
</evidence>
<dbReference type="Proteomes" id="UP000634136">
    <property type="component" value="Unassembled WGS sequence"/>
</dbReference>
<keyword evidence="2" id="KW-1185">Reference proteome</keyword>
<reference evidence="1" key="1">
    <citation type="submission" date="2020-09" db="EMBL/GenBank/DDBJ databases">
        <title>Genome-Enabled Discovery of Anthraquinone Biosynthesis in Senna tora.</title>
        <authorList>
            <person name="Kang S.-H."/>
            <person name="Pandey R.P."/>
            <person name="Lee C.-M."/>
            <person name="Sim J.-S."/>
            <person name="Jeong J.-T."/>
            <person name="Choi B.-S."/>
            <person name="Jung M."/>
            <person name="Ginzburg D."/>
            <person name="Zhao K."/>
            <person name="Won S.Y."/>
            <person name="Oh T.-J."/>
            <person name="Yu Y."/>
            <person name="Kim N.-H."/>
            <person name="Lee O.R."/>
            <person name="Lee T.-H."/>
            <person name="Bashyal P."/>
            <person name="Kim T.-S."/>
            <person name="Lee W.-H."/>
            <person name="Kawkins C."/>
            <person name="Kim C.-K."/>
            <person name="Kim J.S."/>
            <person name="Ahn B.O."/>
            <person name="Rhee S.Y."/>
            <person name="Sohng J.K."/>
        </authorList>
    </citation>
    <scope>NUCLEOTIDE SEQUENCE</scope>
    <source>
        <tissue evidence="1">Leaf</tissue>
    </source>
</reference>
<comment type="caution">
    <text evidence="1">The sequence shown here is derived from an EMBL/GenBank/DDBJ whole genome shotgun (WGS) entry which is preliminary data.</text>
</comment>
<organism evidence="1 2">
    <name type="scientific">Senna tora</name>
    <dbReference type="NCBI Taxonomy" id="362788"/>
    <lineage>
        <taxon>Eukaryota</taxon>
        <taxon>Viridiplantae</taxon>
        <taxon>Streptophyta</taxon>
        <taxon>Embryophyta</taxon>
        <taxon>Tracheophyta</taxon>
        <taxon>Spermatophyta</taxon>
        <taxon>Magnoliopsida</taxon>
        <taxon>eudicotyledons</taxon>
        <taxon>Gunneridae</taxon>
        <taxon>Pentapetalae</taxon>
        <taxon>rosids</taxon>
        <taxon>fabids</taxon>
        <taxon>Fabales</taxon>
        <taxon>Fabaceae</taxon>
        <taxon>Caesalpinioideae</taxon>
        <taxon>Cassia clade</taxon>
        <taxon>Senna</taxon>
    </lineage>
</organism>